<organism evidence="3 4">
    <name type="scientific">Neobacillus notoginsengisoli</name>
    <dbReference type="NCBI Taxonomy" id="1578198"/>
    <lineage>
        <taxon>Bacteria</taxon>
        <taxon>Bacillati</taxon>
        <taxon>Bacillota</taxon>
        <taxon>Bacilli</taxon>
        <taxon>Bacillales</taxon>
        <taxon>Bacillaceae</taxon>
        <taxon>Neobacillus</taxon>
    </lineage>
</organism>
<evidence type="ECO:0000313" key="3">
    <source>
        <dbReference type="EMBL" id="RHW42801.1"/>
    </source>
</evidence>
<evidence type="ECO:0000313" key="4">
    <source>
        <dbReference type="Proteomes" id="UP000284416"/>
    </source>
</evidence>
<keyword evidence="4" id="KW-1185">Reference proteome</keyword>
<dbReference type="OrthoDB" id="396512at2"/>
<accession>A0A417YYJ5</accession>
<dbReference type="CDD" id="cd00761">
    <property type="entry name" value="Glyco_tranf_GTA_type"/>
    <property type="match status" value="1"/>
</dbReference>
<dbReference type="InterPro" id="IPR029044">
    <property type="entry name" value="Nucleotide-diphossugar_trans"/>
</dbReference>
<dbReference type="Gene3D" id="3.90.550.10">
    <property type="entry name" value="Spore Coat Polysaccharide Biosynthesis Protein SpsA, Chain A"/>
    <property type="match status" value="1"/>
</dbReference>
<feature type="domain" description="Glycosyltransferase 2-like" evidence="2">
    <location>
        <begin position="7"/>
        <end position="110"/>
    </location>
</feature>
<evidence type="ECO:0000256" key="1">
    <source>
        <dbReference type="ARBA" id="ARBA00006739"/>
    </source>
</evidence>
<keyword evidence="3" id="KW-0808">Transferase</keyword>
<dbReference type="Proteomes" id="UP000284416">
    <property type="component" value="Unassembled WGS sequence"/>
</dbReference>
<dbReference type="SUPFAM" id="SSF53448">
    <property type="entry name" value="Nucleotide-diphospho-sugar transferases"/>
    <property type="match status" value="1"/>
</dbReference>
<name>A0A417YYJ5_9BACI</name>
<dbReference type="AlphaFoldDB" id="A0A417YYJ5"/>
<comment type="similarity">
    <text evidence="1">Belongs to the glycosyltransferase 2 family.</text>
</comment>
<reference evidence="3 4" key="1">
    <citation type="journal article" date="2017" name="Int. J. Syst. Evol. Microbiol.">
        <title>Bacillus notoginsengisoli sp. nov., a novel bacterium isolated from the rhizosphere of Panax notoginseng.</title>
        <authorList>
            <person name="Zhang M.Y."/>
            <person name="Cheng J."/>
            <person name="Cai Y."/>
            <person name="Zhang T.Y."/>
            <person name="Wu Y.Y."/>
            <person name="Manikprabhu D."/>
            <person name="Li W.J."/>
            <person name="Zhang Y.X."/>
        </authorList>
    </citation>
    <scope>NUCLEOTIDE SEQUENCE [LARGE SCALE GENOMIC DNA]</scope>
    <source>
        <strain evidence="3 4">JCM 30743</strain>
    </source>
</reference>
<comment type="caution">
    <text evidence="3">The sequence shown here is derived from an EMBL/GenBank/DDBJ whole genome shotgun (WGS) entry which is preliminary data.</text>
</comment>
<dbReference type="Pfam" id="PF00535">
    <property type="entry name" value="Glycos_transf_2"/>
    <property type="match status" value="1"/>
</dbReference>
<dbReference type="RefSeq" id="WP_118919497.1">
    <property type="nucleotide sequence ID" value="NZ_QWEG01000002.1"/>
</dbReference>
<dbReference type="GO" id="GO:0016758">
    <property type="term" value="F:hexosyltransferase activity"/>
    <property type="evidence" value="ECO:0007669"/>
    <property type="project" value="UniProtKB-ARBA"/>
</dbReference>
<evidence type="ECO:0000259" key="2">
    <source>
        <dbReference type="Pfam" id="PF00535"/>
    </source>
</evidence>
<protein>
    <submittedName>
        <fullName evidence="3">Glycosyltransferase family 2 protein</fullName>
    </submittedName>
</protein>
<sequence length="339" mass="39735">MGTPFLSIVIPVFNAERTISRAIGSILSQDFMGIEIIVINDGSTDRSHEICQDIARNEPRIKLFSIENSGVSYARNVGIEQAQGKYITFLDADDFYVETALKQMAASLTPNIELMIFGYNVDFENKYSDCLLPSEQMLTFHDQHRFRDYAVSLIRNEMINAPWNKVYLTSYLKEKEIKFPADLNIGEDLKFNLAVIRDIEHVKILNLAFVNYCVKKGEGLVSRFRLNRFDVRYDLLMEIRNLLSYWGILKKNQAMIDRFLIRDIMAYFMDFYKRNCQLTYQRKLELIRDILSRKEIREVIAKNHPYDFSTIVIEQILKTNNSKFILFLAKILNIKRVLR</sequence>
<dbReference type="PANTHER" id="PTHR22916">
    <property type="entry name" value="GLYCOSYLTRANSFERASE"/>
    <property type="match status" value="1"/>
</dbReference>
<proteinExistence type="inferred from homology"/>
<dbReference type="PANTHER" id="PTHR22916:SF3">
    <property type="entry name" value="UDP-GLCNAC:BETAGAL BETA-1,3-N-ACETYLGLUCOSAMINYLTRANSFERASE-LIKE PROTEIN 1"/>
    <property type="match status" value="1"/>
</dbReference>
<dbReference type="EMBL" id="QWEG01000002">
    <property type="protein sequence ID" value="RHW42801.1"/>
    <property type="molecule type" value="Genomic_DNA"/>
</dbReference>
<dbReference type="InterPro" id="IPR001173">
    <property type="entry name" value="Glyco_trans_2-like"/>
</dbReference>
<gene>
    <name evidence="3" type="ORF">D1B31_04280</name>
</gene>